<evidence type="ECO:0000256" key="4">
    <source>
        <dbReference type="ARBA" id="ARBA00022982"/>
    </source>
</evidence>
<dbReference type="Pfam" id="PF03188">
    <property type="entry name" value="Cytochrom_B561"/>
    <property type="match status" value="1"/>
</dbReference>
<feature type="compositionally biased region" description="Basic and acidic residues" evidence="7">
    <location>
        <begin position="457"/>
        <end position="472"/>
    </location>
</feature>
<feature type="domain" description="Cytochrome b561" evidence="10">
    <location>
        <begin position="265"/>
        <end position="382"/>
    </location>
</feature>
<dbReference type="GO" id="GO:0016020">
    <property type="term" value="C:membrane"/>
    <property type="evidence" value="ECO:0007669"/>
    <property type="project" value="UniProtKB-SubCell"/>
</dbReference>
<dbReference type="AlphaFoldDB" id="A0A168ET54"/>
<dbReference type="EMBL" id="AZHB01000001">
    <property type="protein sequence ID" value="OAA74185.1"/>
    <property type="molecule type" value="Genomic_DNA"/>
</dbReference>
<dbReference type="Gene3D" id="2.60.40.1210">
    <property type="entry name" value="Cellobiose dehydrogenase, cytochrome domain"/>
    <property type="match status" value="1"/>
</dbReference>
<evidence type="ECO:0000256" key="6">
    <source>
        <dbReference type="ARBA" id="ARBA00023136"/>
    </source>
</evidence>
<evidence type="ECO:0000313" key="12">
    <source>
        <dbReference type="Proteomes" id="UP000076744"/>
    </source>
</evidence>
<dbReference type="RefSeq" id="XP_018709143.1">
    <property type="nucleotide sequence ID" value="XM_018844693.1"/>
</dbReference>
<feature type="compositionally biased region" description="Acidic residues" evidence="7">
    <location>
        <begin position="445"/>
        <end position="456"/>
    </location>
</feature>
<keyword evidence="3 8" id="KW-0812">Transmembrane</keyword>
<protein>
    <submittedName>
        <fullName evidence="11">Integral membrane protein</fullName>
    </submittedName>
</protein>
<dbReference type="STRING" id="1081104.A0A168ET54"/>
<evidence type="ECO:0000256" key="1">
    <source>
        <dbReference type="ARBA" id="ARBA00004370"/>
    </source>
</evidence>
<feature type="transmembrane region" description="Helical" evidence="8">
    <location>
        <begin position="365"/>
        <end position="384"/>
    </location>
</feature>
<keyword evidence="9" id="KW-0732">Signal</keyword>
<feature type="signal peptide" evidence="9">
    <location>
        <begin position="1"/>
        <end position="28"/>
    </location>
</feature>
<comment type="caution">
    <text evidence="11">The sequence shown here is derived from an EMBL/GenBank/DDBJ whole genome shotgun (WGS) entry which is preliminary data.</text>
</comment>
<feature type="transmembrane region" description="Helical" evidence="8">
    <location>
        <begin position="390"/>
        <end position="411"/>
    </location>
</feature>
<evidence type="ECO:0000256" key="5">
    <source>
        <dbReference type="ARBA" id="ARBA00022989"/>
    </source>
</evidence>
<keyword evidence="6 8" id="KW-0472">Membrane</keyword>
<keyword evidence="5 8" id="KW-1133">Transmembrane helix</keyword>
<evidence type="ECO:0000256" key="3">
    <source>
        <dbReference type="ARBA" id="ARBA00022692"/>
    </source>
</evidence>
<organism evidence="11 12">
    <name type="scientific">Cordyceps fumosorosea (strain ARSEF 2679)</name>
    <name type="common">Isaria fumosorosea</name>
    <dbReference type="NCBI Taxonomy" id="1081104"/>
    <lineage>
        <taxon>Eukaryota</taxon>
        <taxon>Fungi</taxon>
        <taxon>Dikarya</taxon>
        <taxon>Ascomycota</taxon>
        <taxon>Pezizomycotina</taxon>
        <taxon>Sordariomycetes</taxon>
        <taxon>Hypocreomycetidae</taxon>
        <taxon>Hypocreales</taxon>
        <taxon>Cordycipitaceae</taxon>
        <taxon>Cordyceps</taxon>
    </lineage>
</organism>
<dbReference type="InterPro" id="IPR006593">
    <property type="entry name" value="Cyt_b561/ferric_Rdtase_TM"/>
</dbReference>
<dbReference type="CDD" id="cd08760">
    <property type="entry name" value="Cyt_b561_FRRS1_like"/>
    <property type="match status" value="1"/>
</dbReference>
<comment type="subcellular location">
    <subcellularLocation>
        <location evidence="1">Membrane</location>
    </subcellularLocation>
</comment>
<gene>
    <name evidence="11" type="ORF">ISF_01086</name>
</gene>
<dbReference type="InterPro" id="IPR015920">
    <property type="entry name" value="Cellobiose_DH-like_cyt"/>
</dbReference>
<dbReference type="Gene3D" id="1.20.120.1770">
    <property type="match status" value="1"/>
</dbReference>
<feature type="chain" id="PRO_5007896661" evidence="9">
    <location>
        <begin position="29"/>
        <end position="472"/>
    </location>
</feature>
<dbReference type="OrthoDB" id="19261at2759"/>
<keyword evidence="12" id="KW-1185">Reference proteome</keyword>
<evidence type="ECO:0000313" key="11">
    <source>
        <dbReference type="EMBL" id="OAA74185.1"/>
    </source>
</evidence>
<evidence type="ECO:0000256" key="8">
    <source>
        <dbReference type="SAM" id="Phobius"/>
    </source>
</evidence>
<feature type="transmembrane region" description="Helical" evidence="8">
    <location>
        <begin position="263"/>
        <end position="285"/>
    </location>
</feature>
<sequence length="472" mass="50679">MQPNPPTSSLRALPPLLLLLLLSLLCAAEPAQFCKFGHLSGQVDFCSSLTAHRNSSTGDHNLYLTFTHSRPLNSALGWGAVGFGSQMAGSLMVIVYGDPSSGAPPVVSVRASTGHAQPALVTRADLAGGDLRVLRSDWRLDDARGTAAAIVSLVCYSCTRWPGTKISAAARSQPLVWAWNRDQAFDVFAYDAHLRMHAHRAGNGGWGRFYVDMVRATSTVPQLPSVPFIRPGVAAWAASEEPSLLAGGLVDAVKQWAGRDRALHVHGALMAAAFLVLLPAGVVAMRSGGPRSLTYHWVVQLTAAALILAGMGVGVSLQRRIDTPHQVLGLVVVGALVVQSGLGYKHHVDFVRIRRRAWISHAHIWTGRGVMVAACGNLLLGMTVRGYPRAVTGLAAAFVVLELLGLAVFVWRRGRVAARETRRVAFNEAERQQTAQTHRYFAIGDDTDEEQSDAEGESGKLRKSEEGSAESR</sequence>
<evidence type="ECO:0000259" key="10">
    <source>
        <dbReference type="SMART" id="SM00665"/>
    </source>
</evidence>
<evidence type="ECO:0000256" key="2">
    <source>
        <dbReference type="ARBA" id="ARBA00022448"/>
    </source>
</evidence>
<dbReference type="Pfam" id="PF16010">
    <property type="entry name" value="CDH-cyt"/>
    <property type="match status" value="1"/>
</dbReference>
<dbReference type="CDD" id="cd09630">
    <property type="entry name" value="CDH_like_cytochrome"/>
    <property type="match status" value="1"/>
</dbReference>
<evidence type="ECO:0000256" key="9">
    <source>
        <dbReference type="SAM" id="SignalP"/>
    </source>
</evidence>
<dbReference type="GeneID" id="30017378"/>
<keyword evidence="4" id="KW-0249">Electron transport</keyword>
<evidence type="ECO:0000256" key="7">
    <source>
        <dbReference type="SAM" id="MobiDB-lite"/>
    </source>
</evidence>
<dbReference type="SUPFAM" id="SSF49344">
    <property type="entry name" value="CBD9-like"/>
    <property type="match status" value="1"/>
</dbReference>
<name>A0A168ET54_CORFA</name>
<accession>A0A168ET54</accession>
<keyword evidence="2" id="KW-0813">Transport</keyword>
<feature type="transmembrane region" description="Helical" evidence="8">
    <location>
        <begin position="297"/>
        <end position="315"/>
    </location>
</feature>
<reference evidence="11 12" key="1">
    <citation type="journal article" date="2016" name="Genome Biol. Evol.">
        <title>Divergent and convergent evolution of fungal pathogenicity.</title>
        <authorList>
            <person name="Shang Y."/>
            <person name="Xiao G."/>
            <person name="Zheng P."/>
            <person name="Cen K."/>
            <person name="Zhan S."/>
            <person name="Wang C."/>
        </authorList>
    </citation>
    <scope>NUCLEOTIDE SEQUENCE [LARGE SCALE GENOMIC DNA]</scope>
    <source>
        <strain evidence="11 12">ARSEF 2679</strain>
    </source>
</reference>
<dbReference type="Proteomes" id="UP000076744">
    <property type="component" value="Unassembled WGS sequence"/>
</dbReference>
<dbReference type="PANTHER" id="PTHR47797:SF3">
    <property type="entry name" value="CYTOCHROME B561 DOMAIN-CONTAINING PROTEIN"/>
    <property type="match status" value="1"/>
</dbReference>
<dbReference type="PANTHER" id="PTHR47797">
    <property type="entry name" value="DEHYDROGENASE, PUTATIVE (AFU_ORTHOLOGUE AFUA_8G05805)-RELATED"/>
    <property type="match status" value="1"/>
</dbReference>
<feature type="region of interest" description="Disordered" evidence="7">
    <location>
        <begin position="441"/>
        <end position="472"/>
    </location>
</feature>
<proteinExistence type="predicted"/>
<dbReference type="SMART" id="SM00665">
    <property type="entry name" value="B561"/>
    <property type="match status" value="1"/>
</dbReference>